<gene>
    <name evidence="2" type="ORF">EAE97_011697</name>
</gene>
<sequence>MEDIQQYQYTALLEPDAFRIIVIHHALSIESPLSCSLTYSTLFHYDQSLIDHYIALSYVWGDANNRKIILVDQKPLLINESLDSALRHLRDKKEDISVWADGICINQFDFKEKNKQVSLMSLIYEVARHTVIFLGETTSETDEIFELLDSPMSPMMKRTKPTLDLHSEEYTKSKIDDLIRQVIDMPWFRRIWILQELILSGDPWVQHDSALVKSPNHNVLNDMRMLRENFISGTPYSFGPCDYLLNILHSRRGYGVFNPRDMLYGHLALFANQSKSDDPEIEKLVEIDYRKSITDVYTDLALYILNRQCNFEFLSHLEDVNFEERKYNLPTWVPDWTSKGISSKMKGSWGTVLGCIGTRVGGVERIKNDIPKRKDVFALCHEIKNLRGGESSPFQLFLTERKILKLVCGYFCAWFNTPETSPYNFIPEDLARLLVDVYSRSTKTFFQRMELVSRIADPADLEPLRNYSEVFDAQRHQKDLWMHILMAMTDTSGNIFKGKKLAGLGNGRIALVSVRAEVGDEIWRFNGDEEGPYFVLRLFDGDEVVGLIEKKEKDGEKDGIAEMDRRFEAFFREKKTQSMERYVECRNDGRIVWNKRMLETEANMRFMREISHKTMRNSLMRAARVLAKLESEVNDDGKRKREKELKENLKKKMEMVVGNVLQEIHDKPRDPSHANRAGKIKMELKRNFKRRREMVVGNVLQEMHDKPRHLFRAGIHHDQLHEITDADVMLLRTDVDGTRMERGW</sequence>
<dbReference type="EMBL" id="RCSW01000040">
    <property type="protein sequence ID" value="KAF7919365.1"/>
    <property type="molecule type" value="Genomic_DNA"/>
</dbReference>
<evidence type="ECO:0000259" key="1">
    <source>
        <dbReference type="Pfam" id="PF06985"/>
    </source>
</evidence>
<reference evidence="2 3" key="1">
    <citation type="journal article" date="2020" name="Genome Biol. Evol.">
        <title>Comparative genomics of Sclerotiniaceae.</title>
        <authorList>
            <person name="Valero Jimenez C.A."/>
            <person name="Steentjes M."/>
            <person name="Scholten O.E."/>
            <person name="Van Kan J.A.L."/>
        </authorList>
    </citation>
    <scope>NUCLEOTIDE SEQUENCE [LARGE SCALE GENOMIC DNA]</scope>
    <source>
        <strain evidence="2 3">MUCL 94</strain>
    </source>
</reference>
<dbReference type="InterPro" id="IPR052895">
    <property type="entry name" value="HetReg/Transcr_Mod"/>
</dbReference>
<proteinExistence type="predicted"/>
<dbReference type="PANTHER" id="PTHR24148:SF73">
    <property type="entry name" value="HET DOMAIN PROTEIN (AFU_ORTHOLOGUE AFUA_8G01020)"/>
    <property type="match status" value="1"/>
</dbReference>
<dbReference type="AlphaFoldDB" id="A0A9P5HXS4"/>
<name>A0A9P5HXS4_9HELO</name>
<dbReference type="InterPro" id="IPR010730">
    <property type="entry name" value="HET"/>
</dbReference>
<dbReference type="RefSeq" id="XP_038726960.1">
    <property type="nucleotide sequence ID" value="XM_038882212.1"/>
</dbReference>
<evidence type="ECO:0000313" key="2">
    <source>
        <dbReference type="EMBL" id="KAF7919365.1"/>
    </source>
</evidence>
<protein>
    <recommendedName>
        <fullName evidence="1">Heterokaryon incompatibility domain-containing protein</fullName>
    </recommendedName>
</protein>
<evidence type="ECO:0000313" key="3">
    <source>
        <dbReference type="Proteomes" id="UP000710849"/>
    </source>
</evidence>
<organism evidence="2 3">
    <name type="scientific">Botrytis byssoidea</name>
    <dbReference type="NCBI Taxonomy" id="139641"/>
    <lineage>
        <taxon>Eukaryota</taxon>
        <taxon>Fungi</taxon>
        <taxon>Dikarya</taxon>
        <taxon>Ascomycota</taxon>
        <taxon>Pezizomycotina</taxon>
        <taxon>Leotiomycetes</taxon>
        <taxon>Helotiales</taxon>
        <taxon>Sclerotiniaceae</taxon>
        <taxon>Botrytis</taxon>
    </lineage>
</organism>
<dbReference type="Pfam" id="PF06985">
    <property type="entry name" value="HET"/>
    <property type="match status" value="1"/>
</dbReference>
<keyword evidence="3" id="KW-1185">Reference proteome</keyword>
<accession>A0A9P5HXS4</accession>
<dbReference type="Proteomes" id="UP000710849">
    <property type="component" value="Unassembled WGS sequence"/>
</dbReference>
<comment type="caution">
    <text evidence="2">The sequence shown here is derived from an EMBL/GenBank/DDBJ whole genome shotgun (WGS) entry which is preliminary data.</text>
</comment>
<dbReference type="GeneID" id="62155285"/>
<feature type="domain" description="Heterokaryon incompatibility" evidence="1">
    <location>
        <begin position="53"/>
        <end position="196"/>
    </location>
</feature>
<dbReference type="PANTHER" id="PTHR24148">
    <property type="entry name" value="ANKYRIN REPEAT DOMAIN-CONTAINING PROTEIN 39 HOMOLOG-RELATED"/>
    <property type="match status" value="1"/>
</dbReference>